<proteinExistence type="predicted"/>
<dbReference type="PANTHER" id="PTHR42794">
    <property type="entry name" value="HEMIN IMPORT ATP-BINDING PROTEIN HMUV"/>
    <property type="match status" value="1"/>
</dbReference>
<dbReference type="PROSITE" id="PS00211">
    <property type="entry name" value="ABC_TRANSPORTER_1"/>
    <property type="match status" value="1"/>
</dbReference>
<dbReference type="EC" id="7.6.2.8" evidence="7"/>
<dbReference type="FunFam" id="3.40.50.300:FF:000134">
    <property type="entry name" value="Iron-enterobactin ABC transporter ATP-binding protein"/>
    <property type="match status" value="1"/>
</dbReference>
<comment type="catalytic activity">
    <reaction evidence="5">
        <text>an R-cob(III)alamin(out) + ATP + H2O = an R-cob(III)alamin(in) + ADP + phosphate + H(+)</text>
        <dbReference type="Rhea" id="RHEA:17873"/>
        <dbReference type="ChEBI" id="CHEBI:15377"/>
        <dbReference type="ChEBI" id="CHEBI:15378"/>
        <dbReference type="ChEBI" id="CHEBI:30616"/>
        <dbReference type="ChEBI" id="CHEBI:43474"/>
        <dbReference type="ChEBI" id="CHEBI:140785"/>
        <dbReference type="ChEBI" id="CHEBI:456216"/>
        <dbReference type="EC" id="7.6.2.8"/>
    </reaction>
</comment>
<keyword evidence="3" id="KW-0067">ATP-binding</keyword>
<evidence type="ECO:0000256" key="4">
    <source>
        <dbReference type="ARBA" id="ARBA00022967"/>
    </source>
</evidence>
<dbReference type="GO" id="GO:0015420">
    <property type="term" value="F:ABC-type vitamin B12 transporter activity"/>
    <property type="evidence" value="ECO:0007669"/>
    <property type="project" value="UniProtKB-EC"/>
</dbReference>
<evidence type="ECO:0000256" key="7">
    <source>
        <dbReference type="ARBA" id="ARBA00066387"/>
    </source>
</evidence>
<comment type="function">
    <text evidence="6">Required for corrinoid utilization. Probably part of the ABC transporter complex BtuCDF involved in cobalamin (vitamin B12) import. Probably responsible for energy coupling to the transport system.</text>
</comment>
<sequence length="267" mass="29480">MLEVNDVIVKYGTRQILNQVDLQAEEGKFVGIIGPNGSGKTTLVKTINNIIKPTAGSITIDGRSIDDMSSVEIAKNIAMVSQVISINFEFTVEDVVLMGRTPYIKGAETHEDMEIVQDAMEKTKILHLKDRFVTQLSGGELQKVIIARALAQNPKILILDEPTSHLDITNQIDILSLVKDASRKGMIVIAVIHDLNLAAYYCDKICLIRDGDLISSGTPKEVLTPSNIKTTYNIDVEVINNIITNSLYVIPLLEPLPRHETVFSEEI</sequence>
<evidence type="ECO:0000256" key="8">
    <source>
        <dbReference type="ARBA" id="ARBA00073649"/>
    </source>
</evidence>
<dbReference type="SUPFAM" id="SSF52540">
    <property type="entry name" value="P-loop containing nucleoside triphosphate hydrolases"/>
    <property type="match status" value="1"/>
</dbReference>
<dbReference type="Proteomes" id="UP000033048">
    <property type="component" value="Chromosome"/>
</dbReference>
<dbReference type="AlphaFoldDB" id="A0A0E3X0H1"/>
<dbReference type="Gene3D" id="3.40.50.300">
    <property type="entry name" value="P-loop containing nucleotide triphosphate hydrolases"/>
    <property type="match status" value="1"/>
</dbReference>
<evidence type="ECO:0000256" key="2">
    <source>
        <dbReference type="ARBA" id="ARBA00022741"/>
    </source>
</evidence>
<gene>
    <name evidence="11" type="ORF">MCMEM_1822</name>
</gene>
<protein>
    <recommendedName>
        <fullName evidence="8">Cobalamin import ATP-binding protein BtuD</fullName>
        <ecNumber evidence="7">7.6.2.8</ecNumber>
    </recommendedName>
    <alternativeName>
        <fullName evidence="9">Vitamin B12-transporting ATPase</fullName>
    </alternativeName>
</protein>
<keyword evidence="2" id="KW-0547">Nucleotide-binding</keyword>
<evidence type="ECO:0000313" key="12">
    <source>
        <dbReference type="Proteomes" id="UP000033048"/>
    </source>
</evidence>
<dbReference type="GeneID" id="24894394"/>
<evidence type="ECO:0000256" key="5">
    <source>
        <dbReference type="ARBA" id="ARBA00050590"/>
    </source>
</evidence>
<name>A0A0E3X0H1_METMT</name>
<evidence type="ECO:0000256" key="1">
    <source>
        <dbReference type="ARBA" id="ARBA00022448"/>
    </source>
</evidence>
<evidence type="ECO:0000256" key="9">
    <source>
        <dbReference type="ARBA" id="ARBA00077139"/>
    </source>
</evidence>
<keyword evidence="12" id="KW-1185">Reference proteome</keyword>
<evidence type="ECO:0000256" key="3">
    <source>
        <dbReference type="ARBA" id="ARBA00022840"/>
    </source>
</evidence>
<dbReference type="SMART" id="SM00382">
    <property type="entry name" value="AAA"/>
    <property type="match status" value="1"/>
</dbReference>
<dbReference type="InterPro" id="IPR027417">
    <property type="entry name" value="P-loop_NTPase"/>
</dbReference>
<dbReference type="InterPro" id="IPR003439">
    <property type="entry name" value="ABC_transporter-like_ATP-bd"/>
</dbReference>
<dbReference type="KEGG" id="mmet:MCMEM_1822"/>
<dbReference type="NCBIfam" id="NF010068">
    <property type="entry name" value="PRK13548.1"/>
    <property type="match status" value="1"/>
</dbReference>
<evidence type="ECO:0000259" key="10">
    <source>
        <dbReference type="PROSITE" id="PS50893"/>
    </source>
</evidence>
<dbReference type="InterPro" id="IPR017871">
    <property type="entry name" value="ABC_transporter-like_CS"/>
</dbReference>
<dbReference type="STRING" id="1434104.MCMEM_1822"/>
<organism evidence="11 12">
    <name type="scientific">Methanococcoides methylutens MM1</name>
    <dbReference type="NCBI Taxonomy" id="1434104"/>
    <lineage>
        <taxon>Archaea</taxon>
        <taxon>Methanobacteriati</taxon>
        <taxon>Methanobacteriota</taxon>
        <taxon>Stenosarchaea group</taxon>
        <taxon>Methanomicrobia</taxon>
        <taxon>Methanosarcinales</taxon>
        <taxon>Methanosarcinaceae</taxon>
        <taxon>Methanococcoides</taxon>
    </lineage>
</organism>
<evidence type="ECO:0000256" key="6">
    <source>
        <dbReference type="ARBA" id="ARBA00058960"/>
    </source>
</evidence>
<dbReference type="PANTHER" id="PTHR42794:SF1">
    <property type="entry name" value="HEMIN IMPORT ATP-BINDING PROTEIN HMUV"/>
    <property type="match status" value="1"/>
</dbReference>
<dbReference type="Pfam" id="PF00005">
    <property type="entry name" value="ABC_tran"/>
    <property type="match status" value="1"/>
</dbReference>
<accession>A0A0E3X0H1</accession>
<keyword evidence="4" id="KW-1278">Translocase</keyword>
<dbReference type="RefSeq" id="WP_048205911.1">
    <property type="nucleotide sequence ID" value="NZ_CP009518.1"/>
</dbReference>
<dbReference type="GO" id="GO:0016887">
    <property type="term" value="F:ATP hydrolysis activity"/>
    <property type="evidence" value="ECO:0007669"/>
    <property type="project" value="InterPro"/>
</dbReference>
<dbReference type="HOGENOM" id="CLU_000604_1_11_2"/>
<dbReference type="CDD" id="cd03214">
    <property type="entry name" value="ABC_Iron-Siderophores_B12_Hemin"/>
    <property type="match status" value="1"/>
</dbReference>
<dbReference type="OrthoDB" id="24644at2157"/>
<evidence type="ECO:0000313" key="11">
    <source>
        <dbReference type="EMBL" id="AKB85875.1"/>
    </source>
</evidence>
<reference evidence="11 12" key="1">
    <citation type="submission" date="2014-07" db="EMBL/GenBank/DDBJ databases">
        <title>Methanogenic archaea and the global carbon cycle.</title>
        <authorList>
            <person name="Henriksen J.R."/>
            <person name="Luke J."/>
            <person name="Reinhart S."/>
            <person name="Benedict M.N."/>
            <person name="Youngblut N.D."/>
            <person name="Metcalf M.E."/>
            <person name="Whitaker R.J."/>
            <person name="Metcalf W.W."/>
        </authorList>
    </citation>
    <scope>NUCLEOTIDE SEQUENCE [LARGE SCALE GENOMIC DNA]</scope>
    <source>
        <strain evidence="11 12">MM1</strain>
    </source>
</reference>
<dbReference type="PROSITE" id="PS50893">
    <property type="entry name" value="ABC_TRANSPORTER_2"/>
    <property type="match status" value="1"/>
</dbReference>
<dbReference type="GO" id="GO:0005524">
    <property type="term" value="F:ATP binding"/>
    <property type="evidence" value="ECO:0007669"/>
    <property type="project" value="UniProtKB-KW"/>
</dbReference>
<dbReference type="EMBL" id="CP009518">
    <property type="protein sequence ID" value="AKB85875.1"/>
    <property type="molecule type" value="Genomic_DNA"/>
</dbReference>
<feature type="domain" description="ABC transporter" evidence="10">
    <location>
        <begin position="2"/>
        <end position="235"/>
    </location>
</feature>
<dbReference type="InterPro" id="IPR003593">
    <property type="entry name" value="AAA+_ATPase"/>
</dbReference>
<keyword evidence="1" id="KW-0813">Transport</keyword>